<feature type="repeat" description="Solcar" evidence="10">
    <location>
        <begin position="209"/>
        <end position="297"/>
    </location>
</feature>
<accession>A0A7S2PCH8</accession>
<keyword evidence="4 10" id="KW-0812">Transmembrane</keyword>
<dbReference type="AlphaFoldDB" id="A0A7S2PCH8"/>
<dbReference type="GO" id="GO:0005743">
    <property type="term" value="C:mitochondrial inner membrane"/>
    <property type="evidence" value="ECO:0007669"/>
    <property type="project" value="UniProtKB-SubCell"/>
</dbReference>
<dbReference type="EMBL" id="HBGY01021387">
    <property type="protein sequence ID" value="CAD9591194.1"/>
    <property type="molecule type" value="Transcribed_RNA"/>
</dbReference>
<gene>
    <name evidence="12" type="ORF">LDAN0321_LOCUS13460</name>
</gene>
<evidence type="ECO:0000313" key="12">
    <source>
        <dbReference type="EMBL" id="CAD9591194.1"/>
    </source>
</evidence>
<evidence type="ECO:0000256" key="8">
    <source>
        <dbReference type="ARBA" id="ARBA00023128"/>
    </source>
</evidence>
<comment type="similarity">
    <text evidence="2 11">Belongs to the mitochondrial carrier (TC 2.A.29) family.</text>
</comment>
<evidence type="ECO:0000256" key="3">
    <source>
        <dbReference type="ARBA" id="ARBA00022448"/>
    </source>
</evidence>
<evidence type="ECO:0000256" key="1">
    <source>
        <dbReference type="ARBA" id="ARBA00004448"/>
    </source>
</evidence>
<dbReference type="SUPFAM" id="SSF103506">
    <property type="entry name" value="Mitochondrial carrier"/>
    <property type="match status" value="1"/>
</dbReference>
<evidence type="ECO:0000256" key="11">
    <source>
        <dbReference type="RuleBase" id="RU000488"/>
    </source>
</evidence>
<evidence type="ECO:0000256" key="5">
    <source>
        <dbReference type="ARBA" id="ARBA00022737"/>
    </source>
</evidence>
<evidence type="ECO:0000256" key="7">
    <source>
        <dbReference type="ARBA" id="ARBA00022989"/>
    </source>
</evidence>
<reference evidence="12" key="1">
    <citation type="submission" date="2021-01" db="EMBL/GenBank/DDBJ databases">
        <authorList>
            <person name="Corre E."/>
            <person name="Pelletier E."/>
            <person name="Niang G."/>
            <person name="Scheremetjew M."/>
            <person name="Finn R."/>
            <person name="Kale V."/>
            <person name="Holt S."/>
            <person name="Cochrane G."/>
            <person name="Meng A."/>
            <person name="Brown T."/>
            <person name="Cohen L."/>
        </authorList>
    </citation>
    <scope>NUCLEOTIDE SEQUENCE</scope>
    <source>
        <strain evidence="12">B650</strain>
    </source>
</reference>
<evidence type="ECO:0000256" key="2">
    <source>
        <dbReference type="ARBA" id="ARBA00006375"/>
    </source>
</evidence>
<dbReference type="Gene3D" id="1.50.40.10">
    <property type="entry name" value="Mitochondrial carrier domain"/>
    <property type="match status" value="1"/>
</dbReference>
<name>A0A7S2PCH8_9STRA</name>
<comment type="subcellular location">
    <subcellularLocation>
        <location evidence="1">Mitochondrion inner membrane</location>
        <topology evidence="1">Multi-pass membrane protein</topology>
    </subcellularLocation>
</comment>
<evidence type="ECO:0000256" key="9">
    <source>
        <dbReference type="ARBA" id="ARBA00023136"/>
    </source>
</evidence>
<dbReference type="InterPro" id="IPR018108">
    <property type="entry name" value="MCP_transmembrane"/>
</dbReference>
<keyword evidence="5" id="KW-0677">Repeat</keyword>
<dbReference type="Pfam" id="PF00153">
    <property type="entry name" value="Mito_carr"/>
    <property type="match status" value="3"/>
</dbReference>
<evidence type="ECO:0000256" key="10">
    <source>
        <dbReference type="PROSITE-ProRule" id="PRU00282"/>
    </source>
</evidence>
<dbReference type="InterPro" id="IPR023395">
    <property type="entry name" value="MCP_dom_sf"/>
</dbReference>
<keyword evidence="8" id="KW-0496">Mitochondrion</keyword>
<keyword evidence="3 11" id="KW-0813">Transport</keyword>
<organism evidence="12">
    <name type="scientific">Leptocylindrus danicus</name>
    <dbReference type="NCBI Taxonomy" id="163516"/>
    <lineage>
        <taxon>Eukaryota</taxon>
        <taxon>Sar</taxon>
        <taxon>Stramenopiles</taxon>
        <taxon>Ochrophyta</taxon>
        <taxon>Bacillariophyta</taxon>
        <taxon>Coscinodiscophyceae</taxon>
        <taxon>Chaetocerotophycidae</taxon>
        <taxon>Leptocylindrales</taxon>
        <taxon>Leptocylindraceae</taxon>
        <taxon>Leptocylindrus</taxon>
    </lineage>
</organism>
<sequence>MAISSTESKIDIMKSINEKESSTPLIGTFLKNMIAGGLAGTSVDVALFPIDTVKTRLQSPDGFWKSGGFRGIYRGIGAAATGSAPGASLFFTTYESMKPIVGEKLKKFGVEGDAPVHMISACFGEIAACMVRVPTEVVKSRMQTNQTGATSLSSTIRLVVNEQGLPIFGGLYSGYGITIMREIPFALIQFPLYEWGKKQWAKSLGVEEVSPEKAATCGSISGGIAAAFTTPLDVVKTRLMLGKDTNGKLYKNAFDVVQRVASEEGPKTFLSGIQPRVMWISIGGFVFFGAYEGFKSILP</sequence>
<dbReference type="InterPro" id="IPR002067">
    <property type="entry name" value="MCP"/>
</dbReference>
<keyword evidence="7" id="KW-1133">Transmembrane helix</keyword>
<dbReference type="PANTHER" id="PTHR45667">
    <property type="entry name" value="S-ADENOSYLMETHIONINE MITOCHONDRIAL CARRIER PROTEIN"/>
    <property type="match status" value="1"/>
</dbReference>
<protein>
    <recommendedName>
        <fullName evidence="13">Mitochondrial carrier protein</fullName>
    </recommendedName>
</protein>
<keyword evidence="9 10" id="KW-0472">Membrane</keyword>
<proteinExistence type="inferred from homology"/>
<evidence type="ECO:0000256" key="4">
    <source>
        <dbReference type="ARBA" id="ARBA00022692"/>
    </source>
</evidence>
<dbReference type="FunFam" id="1.50.40.10:FF:000018">
    <property type="entry name" value="S-adenosylmethionine mitochondrial carrier protein-like"/>
    <property type="match status" value="1"/>
</dbReference>
<dbReference type="PRINTS" id="PR00926">
    <property type="entry name" value="MITOCARRIER"/>
</dbReference>
<keyword evidence="6" id="KW-0999">Mitochondrion inner membrane</keyword>
<dbReference type="PROSITE" id="PS50920">
    <property type="entry name" value="SOLCAR"/>
    <property type="match status" value="3"/>
</dbReference>
<dbReference type="GO" id="GO:0055085">
    <property type="term" value="P:transmembrane transport"/>
    <property type="evidence" value="ECO:0007669"/>
    <property type="project" value="InterPro"/>
</dbReference>
<evidence type="ECO:0008006" key="13">
    <source>
        <dbReference type="Google" id="ProtNLM"/>
    </source>
</evidence>
<evidence type="ECO:0000256" key="6">
    <source>
        <dbReference type="ARBA" id="ARBA00022792"/>
    </source>
</evidence>
<feature type="repeat" description="Solcar" evidence="10">
    <location>
        <begin position="27"/>
        <end position="100"/>
    </location>
</feature>
<feature type="repeat" description="Solcar" evidence="10">
    <location>
        <begin position="112"/>
        <end position="199"/>
    </location>
</feature>